<gene>
    <name evidence="4" type="ORF">PSEWESI4_03569</name>
</gene>
<proteinExistence type="predicted"/>
<protein>
    <recommendedName>
        <fullName evidence="3">PKD domain-containing protein</fullName>
    </recommendedName>
</protein>
<dbReference type="InterPro" id="IPR013783">
    <property type="entry name" value="Ig-like_fold"/>
</dbReference>
<dbReference type="PANTHER" id="PTHR44103:SF1">
    <property type="entry name" value="PROPROTEIN CONVERTASE P"/>
    <property type="match status" value="1"/>
</dbReference>
<dbReference type="InterPro" id="IPR018247">
    <property type="entry name" value="EF_Hand_1_Ca_BS"/>
</dbReference>
<dbReference type="InterPro" id="IPR048051">
    <property type="entry name" value="BapA-like_prefix-like"/>
</dbReference>
<dbReference type="Gene3D" id="2.60.40.10">
    <property type="entry name" value="Immunoglobulins"/>
    <property type="match status" value="41"/>
</dbReference>
<evidence type="ECO:0000256" key="2">
    <source>
        <dbReference type="SAM" id="MobiDB-lite"/>
    </source>
</evidence>
<dbReference type="Pfam" id="PF22783">
    <property type="entry name" value="BapA_N"/>
    <property type="match status" value="1"/>
</dbReference>
<comment type="caution">
    <text evidence="4">The sequence shown here is derived from an EMBL/GenBank/DDBJ whole genome shotgun (WGS) entry which is preliminary data.</text>
</comment>
<evidence type="ECO:0000313" key="5">
    <source>
        <dbReference type="Proteomes" id="UP000583387"/>
    </source>
</evidence>
<dbReference type="SUPFAM" id="SSF69318">
    <property type="entry name" value="Integrin alpha N-terminal domain"/>
    <property type="match status" value="2"/>
</dbReference>
<evidence type="ECO:0000256" key="1">
    <source>
        <dbReference type="ARBA" id="ARBA00022729"/>
    </source>
</evidence>
<keyword evidence="5" id="KW-1185">Reference proteome</keyword>
<feature type="domain" description="PKD" evidence="3">
    <location>
        <begin position="2492"/>
        <end position="2547"/>
    </location>
</feature>
<keyword evidence="1" id="KW-0732">Signal</keyword>
<dbReference type="InterPro" id="IPR019960">
    <property type="entry name" value="T1SS_VCA0849"/>
</dbReference>
<dbReference type="SUPFAM" id="SSF51120">
    <property type="entry name" value="beta-Roll"/>
    <property type="match status" value="2"/>
</dbReference>
<dbReference type="RefSeq" id="WP_187672586.1">
    <property type="nucleotide sequence ID" value="NZ_CAJFCI010000072.1"/>
</dbReference>
<dbReference type="InterPro" id="IPR044016">
    <property type="entry name" value="Big_13"/>
</dbReference>
<reference evidence="4 5" key="1">
    <citation type="submission" date="2020-08" db="EMBL/GenBank/DDBJ databases">
        <authorList>
            <person name="Criscuolo A."/>
        </authorList>
    </citation>
    <scope>NUCLEOTIDE SEQUENCE [LARGE SCALE GENOMIC DNA]</scope>
    <source>
        <strain evidence="4">CIP111764</strain>
    </source>
</reference>
<dbReference type="PROSITE" id="PS00018">
    <property type="entry name" value="EF_HAND_1"/>
    <property type="match status" value="2"/>
</dbReference>
<dbReference type="NCBIfam" id="NF033677">
    <property type="entry name" value="biofilm_BapA_N"/>
    <property type="match status" value="1"/>
</dbReference>
<dbReference type="NCBIfam" id="TIGR03661">
    <property type="entry name" value="T1SS_VCA0849"/>
    <property type="match status" value="2"/>
</dbReference>
<dbReference type="PROSITE" id="PS50093">
    <property type="entry name" value="PKD"/>
    <property type="match status" value="1"/>
</dbReference>
<dbReference type="InterPro" id="IPR028994">
    <property type="entry name" value="Integrin_alpha_N"/>
</dbReference>
<dbReference type="Pfam" id="PF17936">
    <property type="entry name" value="Big_6"/>
    <property type="match status" value="1"/>
</dbReference>
<dbReference type="NCBIfam" id="NF012196">
    <property type="entry name" value="Ig_like_ice"/>
    <property type="match status" value="7"/>
</dbReference>
<evidence type="ECO:0000259" key="3">
    <source>
        <dbReference type="PROSITE" id="PS50093"/>
    </source>
</evidence>
<dbReference type="InterPro" id="IPR013517">
    <property type="entry name" value="FG-GAP"/>
</dbReference>
<dbReference type="Gene3D" id="2.150.10.10">
    <property type="entry name" value="Serralysin-like metalloprotease, C-terminal"/>
    <property type="match status" value="1"/>
</dbReference>
<dbReference type="EMBL" id="CAJFCI010000072">
    <property type="protein sequence ID" value="CAD5109273.1"/>
    <property type="molecule type" value="Genomic_DNA"/>
</dbReference>
<dbReference type="NCBIfam" id="NF033510">
    <property type="entry name" value="Ca_tandemer"/>
    <property type="match status" value="36"/>
</dbReference>
<dbReference type="InterPro" id="IPR000601">
    <property type="entry name" value="PKD_dom"/>
</dbReference>
<dbReference type="Pfam" id="PF19077">
    <property type="entry name" value="Big_13"/>
    <property type="match status" value="4"/>
</dbReference>
<dbReference type="Gene3D" id="2.60.40.650">
    <property type="match status" value="1"/>
</dbReference>
<evidence type="ECO:0000313" key="4">
    <source>
        <dbReference type="EMBL" id="CAD5109273.1"/>
    </source>
</evidence>
<sequence length="6136" mass="617666">MSISFQLVSRVGGEKHNVEVSDKNLTIELLQPTVVVLQAEKSSLERMDRVGDDLLLYFEDGTVVRYQNFFKVQDGLENVLVLEDPTGALFRMDLPAPALPADNVVPLEPLYTGISSIDPFLILADSGFPWWIPLAALGAGAAAVALADDDDDNDRPAPPTPPTPLTPPPPTILPSNGKIVEGLGQPGTTLRLDVNGDGSVDYTTVVGGDGRWSVAPDTPLADGTRLSATVVNSDGKESSPAQGIVDAVAEKPTFQVTDDVGAYQGVLADGAVTDDTTPTFTGTAEPGAKVEIRDASGGQLAVAVATADGRWTATLPVQSTGEHQYRVTQTDVLGNVSEPASITLTIDTGLPQITILNPIAGDGVLNAAESAAGVTVSGRVLNVEDGQTVTLALAGHFYSAKVANGGWSVDLPATDLSALTDGDQALVATVKDRQGNTAEARTTLKVDLTMPTIGIDAIAGDDVIQGDELETLAMLSGTVSGAVGQPVTVIINGTSFAATINSRGWTLGVDDAVRAALQPGPNSIEARVADGAGNQAQASRPFQYVLASELNPTIVIDAVAGDDVVNGAELAALSELTGWTTEATDQPVVVSINGVDHDAVVTGDIWALALTSQIKAGIREGANTVTARVSNSMGGEAVASRVFDVDTAAPSIGIDSIAGDDVINAEELAGLAAIVGTVSGADGQPVTVRIDGTAYQARVEGQSWSLTLTPEIRATLTNGAHRVTASVKDPAGNEASAERSVLVDSIAPSIRIDTPIAGDNIVNAQELAGLFVLTGSTSGATDRQVLVNIGGTTFTAVVTGDTWSLTLSEAAKQLLNDGSHMIVASVRDAAGNLASSSASILVHAGQGGSLPEIGIDTIGGDNVLNAEELSMLTTISGTTVGANNRPVIVNIGGQNHSAVVNGDNWSLTVTTAIKNALQQGDNTVSATVSDHAGNPASTSSLLVLDSTLPGISIDPVAGDDLISAMELASLTALSGHTSGATGRPVVVSINGVQYNASVTGDSWSLLLSAEMKAALQQGGNTVRASVSDAAGNVANANRDIALDSVLPGISIDVVAGDDVINAAELASLTAITGTTSGATGRPVSVTVAGQSFDAVVSGGTWTLEVTDAIRALLGAQGVQSISAEVSDVAGNVAVTSRPVSVDTSAPTIAISDFSGGDGVLNADELAALASLGGSTTGATGQPVTVTVNGQGFAATVTGDTWSLAVTPAVRAAFAEGANTVMAQVSDAAGNPANASVSATLDSQAPGITIDAIGGDNILNADELDSLGGIGGTTTAEAGQTVTVSVGGSNFTTQVEAGGIWTLAASAALKAALGNGSHDITATVSDRAGNSASAQTMLEVDGQAPAIAIDGPVAGDNVINAVELAALGSLSGTTSGATGRPVGVTINGQVFAATVTGDTWTLAMTPTVKAALAQGVNEILASVSDRAGNPASSVASVTVDTSVPTIAIDGPVAGDNVINAAELVALTSLGGSTTGASGRPVIVTINGQNFTASVNGDTWSLAVSDEVRSAFVQGGNTILASVTDSAGNGASGSLPVLLDTGLPTIAILGPIAGDNVVNANELATLSVLGGTTTGASGQPVTVTIGGNSYAASVNGDSWSLILTPEIKAALQQGENLVSALVSDPAGNSASTSLAMTLDSVAPTIAINDFSGSDGLLGAAELAALESISGVTTGASGQPVTVTIGGITASAVVSGNTWTLALTSELKAALGVEGGRSVQASVSDAAGNPASASREVTVDLSAPTIGINDVAGDNVVNAAELSALGSLSGTTTGAAGRPVTVSIDGIDYAATVEGNTWTLALDAAMKAALTDGSHSIVARVSDLAGNGVSASKDISVDASAPTIAINDFSGGDSVLNANELANLTSIGGTTSGAAGLPVTVTIAGQDYAATVAGNTWSLALTPQIKASLGNGMQEVIASVSDSAGNRATDSRGFVVDQEVPVIAIDDFSNGDGYLSGTELAELNRITGTTSGSDGRPVSVTINGQTFSATVEGGNWSLDVTAEVKVALVEGPNSVTATVSDSAGNAASANRSVVLDSVAPTISIDTIAGDNVVNIVEMASWSLISGTTTGAPDRPVVVSIDGVDHNAVVAGNTWTLDVSALKETLAQGSHGIIATVSDVAGNTMSASSSLQIDTQQPIITISDFTGGDGVINAGELALWNEVRGTTSGADGRPVTVTLGVSSFDAVVSGNTWVLALTPEIKALLSANGGYTLTATVHDAAGNPASASTSVLVNTALPAIAINPVGGDDVVNAVEMGNLTEISGTTSGATGKPVKVTINGVVYDAQVSGDSWTLEVNSDIRNYLLTQGAKPIVATVDDGIGNTATANRSLTIDTLAPSIAITSPLAADANGDAIINATEFLNLNSISGTTSGADGRPVTVIIDGVAYTGAVVTGNSWTLDISTIKGQVFSDGSHTVVAMVSDAAGNQATSNELSLYVDSTAPGIAINDFTGGDGLLNSLEKAALVELGGTTTEASGLPVKVTIGGHEFSASVNGNTWTLALGTLDSTGTISVANVLANGGSYNVVASVSDAAGNSATATQAVTVDTSAPTVSITLPIGGDSNGDGVVNGSEYAGVLTLGGTTSGATGRPVTVTIGSSSYAANVTGDSWSLTLNDTMKAALAQGANQVTASVTDLAGNGASSSGSFSLDNSAPSITIDTPHGGDANGDGVVNAGEFASLTLRGHSTAEAGQAVTISVNGGSTTFSTQVQGDGSWSLAAPDELKALLAQGVNDLVASVSDRAGNPASTSAVLSLDTQAPALSIDDIAGDNVLNAAELATLASISGTASGANGRTVTVQINGQSFTTMVSSGVWSLAVDTAVRNALGLNQGPIVLSASVSDAAGNPAVPATKPVQVDTLHPTLSFDAIAGDNVINNGEMSSLALITGTSSGAVGRVVTVSVDGAGSYTAVVAGDGTWSIDLGDPANAGLKAALQASQGSHLLSASVSDAAGNGTTASTSVVVDTVSPVISLDTPVDNAANGGNGDNILNIAELESFSGLRGTVANAGGSPVVQVSIAGHVFVASVSAGGWTLAASALASDGVTTLKSLLGNGTHSILASTRDEAGNQASVTGSVTVDLLRPSIAIDDFTQGDGILNRAEMYDVNGNPSLVIRGSSLGAEAQEVTVSIGTYEFIAQVDSATNTWTLAAADNPLLLVALGEGGPHVLQASVRDAAGNLASATREVLVDGTPPVITIDTVAGDDRINGLEYAGVLTIGGTAAGAENGQVVTVTIGGSTFTTAVSNGVWSLSSASTSGLKAALNQGENLIRADVRDLAGNPAAQAVRPVQLDTQAPTISITSPLDGSGDGNNLINAAELADLGEIRGSTDAENGQTVTVTINGSEFTTVANGGAWSLAATAAVKAAFVQGDNTLSATVRDVAGNSPLAPASLLVGVDTVAPTLAIDAGIAGNDLINDAEKGAVVISGTSNAEAGQVVTVVIGSGAQSVTATAIVGASGTWSTSPQDLSGLPDGTLSVTANVRDVAGNPAAQAVANPVKDTLAPTVALDNLAGADNVFNLDEFTALSALTGTTVGVEHGRNVAVTIGGNTYTATVDDMDGDGNGTWSLTLTPEIKSVLTGGQDNTPITRAQTSIGLSVSDLAGNVGNATAGVTVDSLAPELTISPWGDAVINEVEYESVAPLTGTTTGVEHGRTVFVRINGAAATYTATVSDPDGDGEGSWSLPLNDAIKALLLEGETNTIDAWVLDAAGNRVDVSGTTFDLDLTAPTIAISTPIAGDGRINATEQGGVVLSGTSDAEPGQTVELLISDGIDQVLASALVGSDGTWSTTALDLGGLADGELMITANVSDAAGNPATPASVTATKDSALPGVAFDLPIGGADGVINIDEMATLTGLSGTTSGVENGRTVTLVIGDLTFTASVTAGVWNLPATALASDGSTTLRDALSAVAGGEGTLSLSAQVSDLSGNLSPVTTIEVAVDLLRPTVTIATPISGDDLVNGVEQGGLTISGSSTNAAGRTLTLTLGDGDSATPDVTVEVTIDVNGDWSAAGLDISGLNDGTITVTAAVTDVAGNGATNAQRIATFVHDTTVAEAPAITAISLDSVDATSGSVATPGTDSDFLSNDTSLVFSGTTVALAADERVQFRLLDGTGTPVAGLDWSDALVAGTDWTFDAQSHSLADGSYTIEVRVVDTAGNIGSSASQALRIDTSVTSAAPLITELSIDSGASSDDFITNAQVDLNDPATPDNSADDTVQPLTYSGTTVALRDDERIQISFDGGSTWVDASTQPGSGGTAWSHTDSAGVAGAGVDGIRAEGTYSLVSRIIDTAGNVSSLSTPRPLVIDRTAPTQGTDFALTTDTAAAVTAGVATVNETSNADFITRDESLVLTGNLTAALDDTDVLEISYSTDGGLTWSAWSDVTPASGGTGWSFIHPEAFDHDTLVDYRLHVRDAAGNIGAEMTQRVTVDLTAPQQLLLPPKLAAGQDSGVIGDGITTATSLSFSSADSLKAEANATVALVWDVNGNGQFDEGVDKVLGTVTAGADGTWSGLGSGTLAAGSYQLGLMQWDAAGNRSRLSATSQVDIVPADNVLSGIDLIIGSTTTTGTNQTTQGITAMLGRNGLWSFYGDNGIYNQGATPGTFTSSALVHSAYNTVMNVTFADYNRDGHADLLGSRDTSLTVAIWMGGSGGYTPISPVLPTAEVSTYGSILAYDKDGDGYLDFYLGDYQGNSMTLINNNAGTLSIAPNNGRGGIYSELDSMREGSGIDIDNDGDVDLVIHAWGRAQAGATEGYFLAVLGNNGSGGLTAVQSIMNVPIASTATNTTQSMTWADFNGDGLLDLYLNHGRNASGSGETGVSRIHFNNNGRLETLPTYLEDINNPGTSLTGSASIAIDWDHDGRMDVIEFPRNGNNAANNYVKLYANTSGNGVTWTTSTLWQGTGASTITGAMALDYDWDGAVDVAFMNAAGAITTIRNTNAVKEGSALHLRILDDKGGNVFYGNTVQLRNSAGVLVATQVINPQSGVGFNDSSALVHFYGLSAGEQYTVTLLRNVNGSASHVSWTVEAQGNGAYVLSAPSAAAAAAATTIVGTGYSDTFIATEGAHAYDGSGGWSMVVTPGGASAWSATGGMDIIDYRAASTTVTVNLAAGTVSGWASDTLANIEGARGGSAADTFIGNTDDNLFEGRGGNDTYTLGGGNDILVFRQQGEPGERGADGTGGNGRDTVTDFVVGKIGSVASADILDLSDLLALYTGPATVHYDSTDGRYKLDVSSRGLEQFLRVIVAGGDTQIQVDPSGQGEWTTLLTLNGVQTDLPTLLANDQLWLNSRLGVTIESQITQDSTPILHGTLPYVLPTGSEIVISVNGKLYSSASGEVQLDLPNKTWALRIPEAGALPPGTYEVAAMAKVNGNYVLQDYSQRELVIEAEAASLRTVQGESANIISAGMTVGDLNGDGLLDYYGGNAVYTQAATSERNFTTFNGLVLYTPSNAASGVNRADSAAFVDFNGDGRQNVMLNESGYSDGDSYFRNDTVDGLLAFTQVNPPVVDTGNWHGGMAILDLNNDGRLDIVYGDQDRDTGQYWLNTPTGFQAYDANAGSDPASGSVNYNFAAEVGAFDLNGDGRVDLLLGSPSPLHSLVIRLTKPDGASALAGAPDQTIANAMRHVSGGGLNAFTSGVQSLAVADYNGDGTLDLFLGQTNLASGAAAGNSRLFVNDGSGQFSASTVLSDTLFGGASLPVDWNMDGKIDVFEFNDNTAPTGGNGNSDTLRLKNSFQYWENTTASTGAAPTFAGSSISLASISTATSNISAVAADFDWDGRRDLIISTNGADVFMRNTNALEEGTSLHLKILNQAGLNTFVSQTVQLFDSNGQLVATRVLNPNYGFGTNDSTGIVDFYNLDPGETYTVKLLKVGVGTINGGYGSITGDAGLVPGDEVNATWTALKTGANNHAYVLTAERPLDSNDATIVGTGYNDTLFATAGTDVYNGSGGWTVGGANDGKWSATGGHDIVDFKLSSVGITVDLSLSGPQATGFNTATFINIEGVAGTNQADTITDSRNSDVIEGRGGNDIINLTRGGNDTLLYKLLSNTSDGGNGSDTISGFTVGSYLATPNADRIDVSELLSGFYTGSSEPAKWVNGVATITEPSINDFLKTVVVGNDTEIHLDRDGSGGTFTDVTLATLSGVQTDLATLLAHQQIVIG</sequence>
<dbReference type="Proteomes" id="UP000583387">
    <property type="component" value="Unassembled WGS sequence"/>
</dbReference>
<dbReference type="InterPro" id="IPR011049">
    <property type="entry name" value="Serralysin-like_metalloprot_C"/>
</dbReference>
<organism evidence="4 5">
    <name type="scientific">Zestomonas carbonaria</name>
    <dbReference type="NCBI Taxonomy" id="2762745"/>
    <lineage>
        <taxon>Bacteria</taxon>
        <taxon>Pseudomonadati</taxon>
        <taxon>Pseudomonadota</taxon>
        <taxon>Gammaproteobacteria</taxon>
        <taxon>Pseudomonadales</taxon>
        <taxon>Pseudomonadaceae</taxon>
        <taxon>Zestomonas</taxon>
    </lineage>
</organism>
<dbReference type="InterPro" id="IPR041498">
    <property type="entry name" value="Big_6"/>
</dbReference>
<dbReference type="InterPro" id="IPR049826">
    <property type="entry name" value="Ig-like_ice"/>
</dbReference>
<feature type="compositionally biased region" description="Pro residues" evidence="2">
    <location>
        <begin position="156"/>
        <end position="172"/>
    </location>
</feature>
<dbReference type="Gene3D" id="2.130.10.130">
    <property type="entry name" value="Integrin alpha, N-terminal"/>
    <property type="match status" value="3"/>
</dbReference>
<accession>A0A7U7ER29</accession>
<dbReference type="PANTHER" id="PTHR44103">
    <property type="entry name" value="PROPROTEIN CONVERTASE P"/>
    <property type="match status" value="1"/>
</dbReference>
<name>A0A7U7ER29_9GAMM</name>
<dbReference type="Pfam" id="PF13517">
    <property type="entry name" value="FG-GAP_3"/>
    <property type="match status" value="4"/>
</dbReference>
<feature type="region of interest" description="Disordered" evidence="2">
    <location>
        <begin position="147"/>
        <end position="172"/>
    </location>
</feature>